<feature type="transmembrane region" description="Helical" evidence="5">
    <location>
        <begin position="25"/>
        <end position="47"/>
    </location>
</feature>
<dbReference type="AlphaFoldDB" id="A0A3R6D456"/>
<comment type="caution">
    <text evidence="7">The sequence shown here is derived from an EMBL/GenBank/DDBJ whole genome shotgun (WGS) entry which is preliminary data.</text>
</comment>
<gene>
    <name evidence="7" type="ORF">DW856_08445</name>
</gene>
<dbReference type="PANTHER" id="PTHR47053:SF1">
    <property type="entry name" value="MUREIN DD-ENDOPEPTIDASE MEPH-RELATED"/>
    <property type="match status" value="1"/>
</dbReference>
<keyword evidence="5" id="KW-0812">Transmembrane</keyword>
<dbReference type="PROSITE" id="PS51935">
    <property type="entry name" value="NLPC_P60"/>
    <property type="match status" value="1"/>
</dbReference>
<keyword evidence="5" id="KW-0472">Membrane</keyword>
<evidence type="ECO:0000256" key="1">
    <source>
        <dbReference type="ARBA" id="ARBA00007074"/>
    </source>
</evidence>
<reference evidence="7 8" key="1">
    <citation type="submission" date="2018-08" db="EMBL/GenBank/DDBJ databases">
        <title>A genome reference for cultivated species of the human gut microbiota.</title>
        <authorList>
            <person name="Zou Y."/>
            <person name="Xue W."/>
            <person name="Luo G."/>
        </authorList>
    </citation>
    <scope>NUCLEOTIDE SEQUENCE [LARGE SCALE GENOMIC DNA]</scope>
    <source>
        <strain evidence="7 8">AM37-1AC</strain>
    </source>
</reference>
<keyword evidence="4" id="KW-0788">Thiol protease</keyword>
<dbReference type="RefSeq" id="WP_118597729.1">
    <property type="nucleotide sequence ID" value="NZ_QSHO01000006.1"/>
</dbReference>
<dbReference type="SUPFAM" id="SSF54001">
    <property type="entry name" value="Cysteine proteinases"/>
    <property type="match status" value="1"/>
</dbReference>
<evidence type="ECO:0000313" key="8">
    <source>
        <dbReference type="Proteomes" id="UP000283513"/>
    </source>
</evidence>
<dbReference type="GO" id="GO:0008234">
    <property type="term" value="F:cysteine-type peptidase activity"/>
    <property type="evidence" value="ECO:0007669"/>
    <property type="project" value="UniProtKB-KW"/>
</dbReference>
<dbReference type="InterPro" id="IPR000064">
    <property type="entry name" value="NLP_P60_dom"/>
</dbReference>
<dbReference type="EMBL" id="QSHO01000006">
    <property type="protein sequence ID" value="RHC17501.1"/>
    <property type="molecule type" value="Genomic_DNA"/>
</dbReference>
<sequence length="361" mass="39624">MEPATATLIARAAIAAGTNKKVWTGIASVLAALCLPVILAVMCYISIASGGTEHNRAAVHLAFDGGEAPGGMPADYQAYVRQMQESFAELDAVLDDIDGMTEGELCDRYLVKSVFYSLYFGADRVRLETDDYKKFADCFVDYEERTQNAEREDGTVTLEKYTVAVAIGDKTKIFQKLASDYGVTATYEQQSNAVNVWYVAKYDTAAPTEGDEFSDWSGWNGAGDIPVYDLPANGNGSDVVQLALSRLGHPYSQALRGTGNYVDCSYLTLWCYRQIGISLPGTAAEQGRYMVEHNLTVARESLQPGDLVFWSHKPNGRYMNITHVGIYAGDGMVVDASYSKGKVVYRPLFDNDKQVLYGRPQ</sequence>
<keyword evidence="5" id="KW-1133">Transmembrane helix</keyword>
<proteinExistence type="inferred from homology"/>
<feature type="domain" description="NlpC/P60" evidence="6">
    <location>
        <begin position="233"/>
        <end position="361"/>
    </location>
</feature>
<evidence type="ECO:0000256" key="2">
    <source>
        <dbReference type="ARBA" id="ARBA00022670"/>
    </source>
</evidence>
<comment type="similarity">
    <text evidence="1">Belongs to the peptidase C40 family.</text>
</comment>
<evidence type="ECO:0000256" key="3">
    <source>
        <dbReference type="ARBA" id="ARBA00022801"/>
    </source>
</evidence>
<dbReference type="Pfam" id="PF00877">
    <property type="entry name" value="NLPC_P60"/>
    <property type="match status" value="1"/>
</dbReference>
<dbReference type="PANTHER" id="PTHR47053">
    <property type="entry name" value="MUREIN DD-ENDOPEPTIDASE MEPH-RELATED"/>
    <property type="match status" value="1"/>
</dbReference>
<organism evidence="7 8">
    <name type="scientific">Roseburia intestinalis</name>
    <dbReference type="NCBI Taxonomy" id="166486"/>
    <lineage>
        <taxon>Bacteria</taxon>
        <taxon>Bacillati</taxon>
        <taxon>Bacillota</taxon>
        <taxon>Clostridia</taxon>
        <taxon>Lachnospirales</taxon>
        <taxon>Lachnospiraceae</taxon>
        <taxon>Roseburia</taxon>
    </lineage>
</organism>
<keyword evidence="2" id="KW-0645">Protease</keyword>
<dbReference type="Proteomes" id="UP000283513">
    <property type="component" value="Unassembled WGS sequence"/>
</dbReference>
<evidence type="ECO:0000256" key="5">
    <source>
        <dbReference type="SAM" id="Phobius"/>
    </source>
</evidence>
<evidence type="ECO:0000256" key="4">
    <source>
        <dbReference type="ARBA" id="ARBA00022807"/>
    </source>
</evidence>
<accession>A0A3R6D456</accession>
<evidence type="ECO:0000259" key="6">
    <source>
        <dbReference type="PROSITE" id="PS51935"/>
    </source>
</evidence>
<protein>
    <submittedName>
        <fullName evidence="7">Peptidoglycan endopeptidase</fullName>
    </submittedName>
</protein>
<keyword evidence="3" id="KW-0378">Hydrolase</keyword>
<evidence type="ECO:0000313" key="7">
    <source>
        <dbReference type="EMBL" id="RHC17501.1"/>
    </source>
</evidence>
<name>A0A3R6D456_9FIRM</name>
<dbReference type="InterPro" id="IPR051202">
    <property type="entry name" value="Peptidase_C40"/>
</dbReference>
<dbReference type="Gene3D" id="3.90.1720.10">
    <property type="entry name" value="endopeptidase domain like (from Nostoc punctiforme)"/>
    <property type="match status" value="1"/>
</dbReference>
<dbReference type="GO" id="GO:0006508">
    <property type="term" value="P:proteolysis"/>
    <property type="evidence" value="ECO:0007669"/>
    <property type="project" value="UniProtKB-KW"/>
</dbReference>
<dbReference type="InterPro" id="IPR038765">
    <property type="entry name" value="Papain-like_cys_pep_sf"/>
</dbReference>